<dbReference type="InterPro" id="IPR016084">
    <property type="entry name" value="Haem_Oase-like_multi-hlx"/>
</dbReference>
<organism evidence="1 2">
    <name type="scientific">Leucothrix arctica</name>
    <dbReference type="NCBI Taxonomy" id="1481894"/>
    <lineage>
        <taxon>Bacteria</taxon>
        <taxon>Pseudomonadati</taxon>
        <taxon>Pseudomonadota</taxon>
        <taxon>Gammaproteobacteria</taxon>
        <taxon>Thiotrichales</taxon>
        <taxon>Thiotrichaceae</taxon>
        <taxon>Leucothrix</taxon>
    </lineage>
</organism>
<evidence type="ECO:0000313" key="1">
    <source>
        <dbReference type="EMBL" id="PWQ99240.1"/>
    </source>
</evidence>
<reference evidence="1 2" key="1">
    <citation type="submission" date="2018-05" db="EMBL/GenBank/DDBJ databases">
        <title>Leucothrix arctica sp. nov., isolated from Arctic seawater.</title>
        <authorList>
            <person name="Choi A."/>
            <person name="Baek K."/>
        </authorList>
    </citation>
    <scope>NUCLEOTIDE SEQUENCE [LARGE SCALE GENOMIC DNA]</scope>
    <source>
        <strain evidence="1 2">IMCC9719</strain>
    </source>
</reference>
<dbReference type="RefSeq" id="WP_109821665.1">
    <property type="nucleotide sequence ID" value="NZ_QGKL01000007.1"/>
</dbReference>
<evidence type="ECO:0008006" key="3">
    <source>
        <dbReference type="Google" id="ProtNLM"/>
    </source>
</evidence>
<dbReference type="Proteomes" id="UP000245506">
    <property type="component" value="Unassembled WGS sequence"/>
</dbReference>
<sequence length="758" mass="86758">MSIQVSLGKQVAINLQRYAETPERELFYYLINSDEYVSVLPRAKHLVEGYLAQTTVSINTSEQLPQWLESFEYTPEAFSARMETISEQNHTHLQHTLTPDQSQYILCQQAPAALLDGAWLQNISLAANCHDETIASLFCIYTQKIGDGNTRHHYGNLYRDLLRSGRVYLPEINTRLFTTHRDIQGTAFQKPVFELALSLFPRVYLPELIGYTLGHLVSGQHSVLLQQEPALKSQGVDTRYIQQYHESESLDQQVQHIQSTVMKYLAQLDDTVRQAHWQRIWSGLVTHDSLSNNLRTIVHLRLDTPQKKTPHQKMLEMVIAKAPHARNMHRNKRFGKRYINDWFADEPFDAEGFLNALIASPYVNQKSPEKSQLITRSVAFGGPMFRIFTDAEMDIMEEWVHSLSEGGAIANEARMPPVALNKPDVLPPPMPALVSPDLATYAKSKKRDLYYYFVNADVYPDVMPTAKQVAAQYFKEARTAMNKRKLPPLQRFFVYSHDAFESRIQQIYQSETNAYQRFVAPSTVPREIMVWFTQQYAAFTMVDGSWVQNIAKAGMSHTDISARLFRIYSDEVGNADTAMNHPNVYRRLLEGEGIHMPPTASREFSMQPELLDFSFDLPLLTLSISMFPKAMLPEIIGVNLAIELSGLGKDYMTIIDELNYWKVDSYFFTLHLTIDNIASGHTAVAMETVHLYLDQVLTTQGHDVMQREWERIWVAYLAFTRVAKKFETTLETKAGFKFIGPLISLTMKNRKAAKLKNG</sequence>
<gene>
    <name evidence="1" type="ORF">DKT75_01455</name>
</gene>
<evidence type="ECO:0000313" key="2">
    <source>
        <dbReference type="Proteomes" id="UP000245506"/>
    </source>
</evidence>
<name>A0A317CS24_9GAMM</name>
<dbReference type="AlphaFoldDB" id="A0A317CS24"/>
<dbReference type="SMART" id="SM01236">
    <property type="entry name" value="Haem_oxygenase_2"/>
    <property type="match status" value="1"/>
</dbReference>
<dbReference type="OrthoDB" id="6635957at2"/>
<protein>
    <recommendedName>
        <fullName evidence="3">Iron-containing redox enzyme family protein</fullName>
    </recommendedName>
</protein>
<dbReference type="EMBL" id="QGKL01000007">
    <property type="protein sequence ID" value="PWQ99240.1"/>
    <property type="molecule type" value="Genomic_DNA"/>
</dbReference>
<dbReference type="Gene3D" id="1.20.910.10">
    <property type="entry name" value="Heme oxygenase-like"/>
    <property type="match status" value="1"/>
</dbReference>
<dbReference type="Pfam" id="PF14518">
    <property type="entry name" value="Haem_oxygenas_2"/>
    <property type="match status" value="1"/>
</dbReference>
<accession>A0A317CS24</accession>
<comment type="caution">
    <text evidence="1">The sequence shown here is derived from an EMBL/GenBank/DDBJ whole genome shotgun (WGS) entry which is preliminary data.</text>
</comment>
<keyword evidence="2" id="KW-1185">Reference proteome</keyword>
<proteinExistence type="predicted"/>